<evidence type="ECO:0000313" key="12">
    <source>
        <dbReference type="Proteomes" id="UP000769528"/>
    </source>
</evidence>
<dbReference type="InterPro" id="IPR000432">
    <property type="entry name" value="DNA_mismatch_repair_MutS_C"/>
</dbReference>
<dbReference type="InterPro" id="IPR027417">
    <property type="entry name" value="P-loop_NTPase"/>
</dbReference>
<dbReference type="FunFam" id="3.40.50.300:FF:000771">
    <property type="entry name" value="DNA mismatch repair protein"/>
    <property type="match status" value="1"/>
</dbReference>
<dbReference type="GO" id="GO:0032301">
    <property type="term" value="C:MutSalpha complex"/>
    <property type="evidence" value="ECO:0007669"/>
    <property type="project" value="TreeGrafter"/>
</dbReference>
<dbReference type="Pfam" id="PF05188">
    <property type="entry name" value="MutS_II"/>
    <property type="match status" value="1"/>
</dbReference>
<dbReference type="EMBL" id="JAEUBF010000964">
    <property type="protein sequence ID" value="KAH3673591.1"/>
    <property type="molecule type" value="Genomic_DNA"/>
</dbReference>
<feature type="compositionally biased region" description="Low complexity" evidence="9">
    <location>
        <begin position="121"/>
        <end position="131"/>
    </location>
</feature>
<dbReference type="SUPFAM" id="SSF52540">
    <property type="entry name" value="P-loop containing nucleoside triphosphate hydrolases"/>
    <property type="match status" value="1"/>
</dbReference>
<dbReference type="Proteomes" id="UP000769528">
    <property type="component" value="Unassembled WGS sequence"/>
</dbReference>
<dbReference type="InterPro" id="IPR007861">
    <property type="entry name" value="DNA_mismatch_repair_MutS_clamp"/>
</dbReference>
<protein>
    <recommendedName>
        <fullName evidence="6">DNA mismatch repair protein</fullName>
    </recommendedName>
</protein>
<dbReference type="FunFam" id="3.30.420.110:FF:000006">
    <property type="entry name" value="DNA mismatch repair protein"/>
    <property type="match status" value="1"/>
</dbReference>
<dbReference type="PIRSF" id="PIRSF037677">
    <property type="entry name" value="DNA_mis_repair_Msh6"/>
    <property type="match status" value="1"/>
</dbReference>
<feature type="compositionally biased region" description="Acidic residues" evidence="9">
    <location>
        <begin position="68"/>
        <end position="77"/>
    </location>
</feature>
<comment type="similarity">
    <text evidence="1 6 7">Belongs to the DNA mismatch repair MutS family.</text>
</comment>
<dbReference type="GO" id="GO:0005524">
    <property type="term" value="F:ATP binding"/>
    <property type="evidence" value="ECO:0007669"/>
    <property type="project" value="UniProtKB-UniRule"/>
</dbReference>
<dbReference type="SUPFAM" id="SSF53150">
    <property type="entry name" value="DNA repair protein MutS, domain II"/>
    <property type="match status" value="1"/>
</dbReference>
<dbReference type="SMART" id="SM00533">
    <property type="entry name" value="MUTSd"/>
    <property type="match status" value="1"/>
</dbReference>
<keyword evidence="6 7" id="KW-0234">DNA repair</keyword>
<keyword evidence="8" id="KW-0175">Coiled coil</keyword>
<dbReference type="InterPro" id="IPR036678">
    <property type="entry name" value="MutS_con_dom_sf"/>
</dbReference>
<name>A0A9P8TC10_9ASCO</name>
<feature type="compositionally biased region" description="Acidic residues" evidence="9">
    <location>
        <begin position="142"/>
        <end position="152"/>
    </location>
</feature>
<dbReference type="InterPro" id="IPR036187">
    <property type="entry name" value="DNA_mismatch_repair_MutS_sf"/>
</dbReference>
<evidence type="ECO:0000256" key="9">
    <source>
        <dbReference type="SAM" id="MobiDB-lite"/>
    </source>
</evidence>
<feature type="compositionally biased region" description="Low complexity" evidence="9">
    <location>
        <begin position="33"/>
        <end position="65"/>
    </location>
</feature>
<feature type="compositionally biased region" description="Acidic residues" evidence="9">
    <location>
        <begin position="170"/>
        <end position="201"/>
    </location>
</feature>
<feature type="coiled-coil region" evidence="8">
    <location>
        <begin position="785"/>
        <end position="819"/>
    </location>
</feature>
<dbReference type="Pfam" id="PF05190">
    <property type="entry name" value="MutS_IV"/>
    <property type="match status" value="1"/>
</dbReference>
<reference evidence="11" key="1">
    <citation type="journal article" date="2021" name="Open Biol.">
        <title>Shared evolutionary footprints suggest mitochondrial oxidative damage underlies multiple complex I losses in fungi.</title>
        <authorList>
            <person name="Schikora-Tamarit M.A."/>
            <person name="Marcet-Houben M."/>
            <person name="Nosek J."/>
            <person name="Gabaldon T."/>
        </authorList>
    </citation>
    <scope>NUCLEOTIDE SEQUENCE</scope>
    <source>
        <strain evidence="11">CBS6341</strain>
    </source>
</reference>
<evidence type="ECO:0000259" key="10">
    <source>
        <dbReference type="PROSITE" id="PS00486"/>
    </source>
</evidence>
<evidence type="ECO:0000256" key="2">
    <source>
        <dbReference type="ARBA" id="ARBA00022741"/>
    </source>
</evidence>
<feature type="compositionally biased region" description="Acidic residues" evidence="9">
    <location>
        <begin position="209"/>
        <end position="221"/>
    </location>
</feature>
<comment type="caution">
    <text evidence="11">The sequence shown here is derived from an EMBL/GenBank/DDBJ whole genome shotgun (WGS) entry which is preliminary data.</text>
</comment>
<dbReference type="Pfam" id="PF01624">
    <property type="entry name" value="MutS_I"/>
    <property type="match status" value="1"/>
</dbReference>
<dbReference type="SUPFAM" id="SSF48334">
    <property type="entry name" value="DNA repair protein MutS, domain III"/>
    <property type="match status" value="1"/>
</dbReference>
<dbReference type="NCBIfam" id="NF003810">
    <property type="entry name" value="PRK05399.1"/>
    <property type="match status" value="1"/>
</dbReference>
<feature type="compositionally biased region" description="Polar residues" evidence="9">
    <location>
        <begin position="243"/>
        <end position="276"/>
    </location>
</feature>
<dbReference type="GO" id="GO:0006298">
    <property type="term" value="P:mismatch repair"/>
    <property type="evidence" value="ECO:0007669"/>
    <property type="project" value="InterPro"/>
</dbReference>
<dbReference type="InterPro" id="IPR045076">
    <property type="entry name" value="MutS"/>
</dbReference>
<dbReference type="PROSITE" id="PS00486">
    <property type="entry name" value="DNA_MISMATCH_REPAIR_2"/>
    <property type="match status" value="1"/>
</dbReference>
<keyword evidence="3 6" id="KW-0227">DNA damage</keyword>
<evidence type="ECO:0000256" key="4">
    <source>
        <dbReference type="ARBA" id="ARBA00022840"/>
    </source>
</evidence>
<dbReference type="Gene3D" id="3.40.1170.10">
    <property type="entry name" value="DNA repair protein MutS, domain I"/>
    <property type="match status" value="1"/>
</dbReference>
<evidence type="ECO:0000256" key="5">
    <source>
        <dbReference type="ARBA" id="ARBA00023125"/>
    </source>
</evidence>
<dbReference type="Gene3D" id="1.10.1420.10">
    <property type="match status" value="2"/>
</dbReference>
<feature type="compositionally biased region" description="Polar residues" evidence="9">
    <location>
        <begin position="19"/>
        <end position="32"/>
    </location>
</feature>
<feature type="region of interest" description="Disordered" evidence="9">
    <location>
        <begin position="1"/>
        <end position="281"/>
    </location>
</feature>
<dbReference type="SUPFAM" id="SSF55271">
    <property type="entry name" value="DNA repair protein MutS, domain I"/>
    <property type="match status" value="1"/>
</dbReference>
<dbReference type="InterPro" id="IPR007696">
    <property type="entry name" value="DNA_mismatch_repair_MutS_core"/>
</dbReference>
<dbReference type="SMART" id="SM00534">
    <property type="entry name" value="MUTSac"/>
    <property type="match status" value="1"/>
</dbReference>
<keyword evidence="2 6" id="KW-0547">Nucleotide-binding</keyword>
<dbReference type="Pfam" id="PF00488">
    <property type="entry name" value="MutS_V"/>
    <property type="match status" value="1"/>
</dbReference>
<evidence type="ECO:0000256" key="1">
    <source>
        <dbReference type="ARBA" id="ARBA00006271"/>
    </source>
</evidence>
<organism evidence="11 12">
    <name type="scientific">Wickerhamomyces mucosus</name>
    <dbReference type="NCBI Taxonomy" id="1378264"/>
    <lineage>
        <taxon>Eukaryota</taxon>
        <taxon>Fungi</taxon>
        <taxon>Dikarya</taxon>
        <taxon>Ascomycota</taxon>
        <taxon>Saccharomycotina</taxon>
        <taxon>Saccharomycetes</taxon>
        <taxon>Phaffomycetales</taxon>
        <taxon>Wickerhamomycetaceae</taxon>
        <taxon>Wickerhamomyces</taxon>
    </lineage>
</organism>
<keyword evidence="4 6" id="KW-0067">ATP-binding</keyword>
<evidence type="ECO:0000313" key="11">
    <source>
        <dbReference type="EMBL" id="KAH3673591.1"/>
    </source>
</evidence>
<dbReference type="PANTHER" id="PTHR11361:SF148">
    <property type="entry name" value="DNA MISMATCH REPAIR PROTEIN MSH6"/>
    <property type="match status" value="1"/>
</dbReference>
<evidence type="ECO:0000256" key="8">
    <source>
        <dbReference type="SAM" id="Coils"/>
    </source>
</evidence>
<gene>
    <name evidence="11" type="ORF">WICMUC_003588</name>
</gene>
<proteinExistence type="inferred from homology"/>
<dbReference type="Gene3D" id="3.40.50.300">
    <property type="entry name" value="P-loop containing nucleotide triphosphate hydrolases"/>
    <property type="match status" value="1"/>
</dbReference>
<dbReference type="Gene3D" id="3.30.420.110">
    <property type="entry name" value="MutS, connector domain"/>
    <property type="match status" value="1"/>
</dbReference>
<evidence type="ECO:0000256" key="7">
    <source>
        <dbReference type="RuleBase" id="RU003756"/>
    </source>
</evidence>
<dbReference type="InterPro" id="IPR007860">
    <property type="entry name" value="DNA_mmatch_repair_MutS_con_dom"/>
</dbReference>
<reference evidence="11" key="2">
    <citation type="submission" date="2021-01" db="EMBL/GenBank/DDBJ databases">
        <authorList>
            <person name="Schikora-Tamarit M.A."/>
        </authorList>
    </citation>
    <scope>NUCLEOTIDE SEQUENCE</scope>
    <source>
        <strain evidence="11">CBS6341</strain>
    </source>
</reference>
<comment type="function">
    <text evidence="6 7">Component of the post-replicative DNA mismatch repair system (MMR).</text>
</comment>
<dbReference type="AlphaFoldDB" id="A0A9P8TC10"/>
<sequence>MVKLKSESPTAVRNAKKAGNSTDTKFKQSSLMSFFSKAPKSSPFKPAQKTSSDKPPSPKSSQTTDITVIEDGDEEDKENDRTLGTEITKNSITPITLSQSVIKRNPLNETKNDLFANKQIPSSPTVSSVSRRGLKKVSYSEMSDEDDHDGEADISITRSQRKRRHIVTNDDSEDEFVLDVEDSKSDDDLDDDFVVPDDFEDDRTKASGEEQEAYDDDDDEFLQLSKKKSKASPSKSTIERTPAKSSVLSKQFSSASKYTPTSKPSSRVSTPQSKGQKFTKENEERYQWLVDIRDAEKRSETDPDYDPRTLYIPSSAWAKFTNFEKQYWEIKSKMWDCIVFFKKGKFYELYEKDAFVAHNQFDLKIAGGGRANMQLAGIPEMSFDYWATSFISKGYKVAKVDQIETGLAKEIRESNGGGKAKKDVIQRELKCVLTAGTLTDESMLIDDMSTYCIAIKEEQDPENINGKIFGVSFIDTATGLINITQFKDDNECTKFETLISQIRPKELIVSRNNLSPLATKIIKFNSQNNAIFNTIKPDTEFYDADTTFEQLTRSNYFKAQNVDDLSNWPKILKEYHEQNKTVGFSAFGGLLWYLRSLKLDESLISLGNISSYTTIKPATNLVLDGQTLQNLEIFANSFDGTDKGTLFRLINRATTPFGKRLMKTWVVHPLLKRDDIELRLDSVDQLLQEGEIKELIESKLAGLPDLERLLSRIHAGQLKLKDFTRVIEGFEEILSLYKRLGDFELKGFLGKLYEKFPVEFKEALDKWSDAFDRLVAKEQDMLILNKGVEDDYDESKAVIEDLEAELNTKLREYRKQFKTQAIEYKDSGKELYTIEISNSIKVPNTWKMMGSNKKTKRYWSPEVEELSKRYARAKETHNILEDSLKTRMLLRFDQDYDTWTKVISIISKIDCTNSLAKTSESIGYPSVRPEFIESEIGELTFKELRHPCFNMGVSSSKDFIPNDIGLGGDNSSNIGLLTGANAAGKSTVLRMTCIAVILAQIGCFVPCQYARLTPIDRIMTRLGANDNIMQGKSTFFVELSETKKILENATPKSLLVIDELGRGGSSSDGFAIAEAVLHHISTHIQSLGFFATHYGSLYSSFKDHPQIKPLRMSILVDKESKKITFLYKLEEGLSEGSFGMNVARMCGISNEIITQSEIAAESFEFTSKSRKNDIVIEEIPLGLQSDISRLIKSGLSNKSDGIADGVLIYNETVQRSSLKSIFTIIDGL</sequence>
<keyword evidence="12" id="KW-1185">Reference proteome</keyword>
<keyword evidence="5 6" id="KW-0238">DNA-binding</keyword>
<dbReference type="GO" id="GO:0030983">
    <property type="term" value="F:mismatched DNA binding"/>
    <property type="evidence" value="ECO:0007669"/>
    <property type="project" value="UniProtKB-UniRule"/>
</dbReference>
<dbReference type="Pfam" id="PF05192">
    <property type="entry name" value="MutS_III"/>
    <property type="match status" value="1"/>
</dbReference>
<dbReference type="InterPro" id="IPR007695">
    <property type="entry name" value="DNA_mismatch_repair_MutS-lik_N"/>
</dbReference>
<dbReference type="FunFam" id="3.40.1170.10:FF:000002">
    <property type="entry name" value="DNA mismatch repair protein"/>
    <property type="match status" value="1"/>
</dbReference>
<feature type="compositionally biased region" description="Polar residues" evidence="9">
    <location>
        <begin position="85"/>
        <end position="102"/>
    </location>
</feature>
<accession>A0A9P8TC10</accession>
<dbReference type="InterPro" id="IPR017261">
    <property type="entry name" value="DNA_mismatch_repair_MutS/MSH"/>
</dbReference>
<feature type="domain" description="DNA mismatch repair proteins mutS family" evidence="10">
    <location>
        <begin position="1053"/>
        <end position="1069"/>
    </location>
</feature>
<dbReference type="InterPro" id="IPR016151">
    <property type="entry name" value="DNA_mismatch_repair_MutS_N"/>
</dbReference>
<evidence type="ECO:0000256" key="6">
    <source>
        <dbReference type="PIRNR" id="PIRNR037677"/>
    </source>
</evidence>
<evidence type="ECO:0000256" key="3">
    <source>
        <dbReference type="ARBA" id="ARBA00022763"/>
    </source>
</evidence>
<dbReference type="PANTHER" id="PTHR11361">
    <property type="entry name" value="DNA MISMATCH REPAIR PROTEIN MUTS FAMILY MEMBER"/>
    <property type="match status" value="1"/>
</dbReference>
<dbReference type="GO" id="GO:0140664">
    <property type="term" value="F:ATP-dependent DNA damage sensor activity"/>
    <property type="evidence" value="ECO:0007669"/>
    <property type="project" value="InterPro"/>
</dbReference>
<dbReference type="OrthoDB" id="10252754at2759"/>